<evidence type="ECO:0000256" key="3">
    <source>
        <dbReference type="ARBA" id="ARBA00022692"/>
    </source>
</evidence>
<dbReference type="AlphaFoldDB" id="A0A2U8FWD0"/>
<dbReference type="InterPro" id="IPR002416">
    <property type="entry name" value="T2SS_protein-GspH"/>
</dbReference>
<evidence type="ECO:0000256" key="4">
    <source>
        <dbReference type="ARBA" id="ARBA00022989"/>
    </source>
</evidence>
<gene>
    <name evidence="7" type="primary">gspH</name>
    <name evidence="7" type="ORF">DEH84_15895</name>
</gene>
<sequence>MRTSVPGSEAGRRQRGFTLLELMVVIAMIGLTTAVVSLALPDPAATRLDREAARLVALLESARTQARAGALTVLWVPQPGAADTDYQFLGLPPAFQPPLQWQTREVRAEVMGARSVVLGPEPVIGPQSVVLRLEDRQVVVASDGLSPFDVVTGEARDEGTVGAPR</sequence>
<keyword evidence="3 6" id="KW-0812">Transmembrane</keyword>
<accession>A0A2U8FWD0</accession>
<proteinExistence type="predicted"/>
<dbReference type="RefSeq" id="WP_109037727.1">
    <property type="nucleotide sequence ID" value="NZ_CP029210.1"/>
</dbReference>
<keyword evidence="8" id="KW-1185">Reference proteome</keyword>
<dbReference type="PRINTS" id="PR00885">
    <property type="entry name" value="BCTERIALGSPH"/>
</dbReference>
<dbReference type="GO" id="GO:0015628">
    <property type="term" value="P:protein secretion by the type II secretion system"/>
    <property type="evidence" value="ECO:0007669"/>
    <property type="project" value="InterPro"/>
</dbReference>
<reference evidence="7 8" key="1">
    <citation type="submission" date="2018-05" db="EMBL/GenBank/DDBJ databases">
        <title>complete genome sequence of Aquabacterium olei NBRC 110486.</title>
        <authorList>
            <person name="Tang B."/>
            <person name="Chang J."/>
            <person name="Zhang L."/>
            <person name="Yang H."/>
        </authorList>
    </citation>
    <scope>NUCLEOTIDE SEQUENCE [LARGE SCALE GENOMIC DNA]</scope>
    <source>
        <strain evidence="7 8">NBRC 110486</strain>
    </source>
</reference>
<dbReference type="EMBL" id="CP029210">
    <property type="protein sequence ID" value="AWI54734.1"/>
    <property type="molecule type" value="Genomic_DNA"/>
</dbReference>
<dbReference type="InterPro" id="IPR045584">
    <property type="entry name" value="Pilin-like"/>
</dbReference>
<evidence type="ECO:0000313" key="7">
    <source>
        <dbReference type="EMBL" id="AWI54734.1"/>
    </source>
</evidence>
<evidence type="ECO:0000256" key="1">
    <source>
        <dbReference type="ARBA" id="ARBA00004167"/>
    </source>
</evidence>
<name>A0A2U8FWD0_9BURK</name>
<dbReference type="GO" id="GO:0016020">
    <property type="term" value="C:membrane"/>
    <property type="evidence" value="ECO:0007669"/>
    <property type="project" value="UniProtKB-SubCell"/>
</dbReference>
<evidence type="ECO:0000256" key="6">
    <source>
        <dbReference type="SAM" id="Phobius"/>
    </source>
</evidence>
<evidence type="ECO:0000256" key="2">
    <source>
        <dbReference type="ARBA" id="ARBA00022481"/>
    </source>
</evidence>
<dbReference type="Gene3D" id="3.30.700.10">
    <property type="entry name" value="Glycoprotein, Type 4 Pilin"/>
    <property type="match status" value="1"/>
</dbReference>
<keyword evidence="4 6" id="KW-1133">Transmembrane helix</keyword>
<dbReference type="Pfam" id="PF07963">
    <property type="entry name" value="N_methyl"/>
    <property type="match status" value="1"/>
</dbReference>
<comment type="subcellular location">
    <subcellularLocation>
        <location evidence="1">Membrane</location>
        <topology evidence="1">Single-pass membrane protein</topology>
    </subcellularLocation>
</comment>
<feature type="transmembrane region" description="Helical" evidence="6">
    <location>
        <begin position="20"/>
        <end position="40"/>
    </location>
</feature>
<dbReference type="NCBIfam" id="TIGR02532">
    <property type="entry name" value="IV_pilin_GFxxxE"/>
    <property type="match status" value="1"/>
</dbReference>
<dbReference type="PROSITE" id="PS00409">
    <property type="entry name" value="PROKAR_NTER_METHYL"/>
    <property type="match status" value="1"/>
</dbReference>
<dbReference type="OrthoDB" id="9154196at2"/>
<organism evidence="7 8">
    <name type="scientific">Aquabacterium olei</name>
    <dbReference type="NCBI Taxonomy" id="1296669"/>
    <lineage>
        <taxon>Bacteria</taxon>
        <taxon>Pseudomonadati</taxon>
        <taxon>Pseudomonadota</taxon>
        <taxon>Betaproteobacteria</taxon>
        <taxon>Burkholderiales</taxon>
        <taxon>Aquabacterium</taxon>
    </lineage>
</organism>
<dbReference type="GO" id="GO:0015627">
    <property type="term" value="C:type II protein secretion system complex"/>
    <property type="evidence" value="ECO:0007669"/>
    <property type="project" value="InterPro"/>
</dbReference>
<dbReference type="Proteomes" id="UP000244892">
    <property type="component" value="Chromosome"/>
</dbReference>
<dbReference type="SUPFAM" id="SSF54523">
    <property type="entry name" value="Pili subunits"/>
    <property type="match status" value="1"/>
</dbReference>
<evidence type="ECO:0000256" key="5">
    <source>
        <dbReference type="ARBA" id="ARBA00023136"/>
    </source>
</evidence>
<keyword evidence="2" id="KW-0488">Methylation</keyword>
<dbReference type="KEGG" id="aon:DEH84_15895"/>
<protein>
    <submittedName>
        <fullName evidence="7">Type II secretion system protein GspH</fullName>
    </submittedName>
</protein>
<dbReference type="InterPro" id="IPR012902">
    <property type="entry name" value="N_methyl_site"/>
</dbReference>
<keyword evidence="5 6" id="KW-0472">Membrane</keyword>
<evidence type="ECO:0000313" key="8">
    <source>
        <dbReference type="Proteomes" id="UP000244892"/>
    </source>
</evidence>